<evidence type="ECO:0000313" key="1">
    <source>
        <dbReference type="EMBL" id="OJH33756.1"/>
    </source>
</evidence>
<proteinExistence type="predicted"/>
<keyword evidence="2" id="KW-1185">Reference proteome</keyword>
<dbReference type="OrthoDB" id="8754449at2"/>
<reference evidence="1 2" key="2">
    <citation type="submission" date="2016-12" db="EMBL/GenBank/DDBJ databases">
        <title>Draft Genome Sequence of Cystobacter ferrugineus Strain Cbfe23.</title>
        <authorList>
            <person name="Akbar S."/>
            <person name="Dowd S.E."/>
            <person name="Stevens D.C."/>
        </authorList>
    </citation>
    <scope>NUCLEOTIDE SEQUENCE [LARGE SCALE GENOMIC DNA]</scope>
    <source>
        <strain evidence="1 2">Cbfe23</strain>
    </source>
</reference>
<sequence>MQGSVWVELSGGIVIARFRGEPTEALLRETQERVLVLLQDTTRRKVLYDALEMEPPSVELTLIQQQLSEEIHKIGVKVALLVPNSRLAYLSRLAFGAGNYRVFYNDLGEAIAWLMAD</sequence>
<name>A0A1L9AUU0_9BACT</name>
<dbReference type="Proteomes" id="UP000182229">
    <property type="component" value="Unassembled WGS sequence"/>
</dbReference>
<gene>
    <name evidence="1" type="ORF">BON30_46915</name>
</gene>
<evidence type="ECO:0000313" key="2">
    <source>
        <dbReference type="Proteomes" id="UP000182229"/>
    </source>
</evidence>
<protein>
    <recommendedName>
        <fullName evidence="3">STAS/SEC14 domain-containing protein</fullName>
    </recommendedName>
</protein>
<dbReference type="EMBL" id="MPIN01000028">
    <property type="protein sequence ID" value="OJH33756.1"/>
    <property type="molecule type" value="Genomic_DNA"/>
</dbReference>
<dbReference type="RefSeq" id="WP_071905179.1">
    <property type="nucleotide sequence ID" value="NZ_MPIN01000028.1"/>
</dbReference>
<accession>A0A1L9AUU0</accession>
<reference evidence="2" key="1">
    <citation type="submission" date="2016-11" db="EMBL/GenBank/DDBJ databases">
        <authorList>
            <person name="Shukria A."/>
            <person name="Stevens D.C."/>
        </authorList>
    </citation>
    <scope>NUCLEOTIDE SEQUENCE [LARGE SCALE GENOMIC DNA]</scope>
    <source>
        <strain evidence="2">Cbfe23</strain>
    </source>
</reference>
<evidence type="ECO:0008006" key="3">
    <source>
        <dbReference type="Google" id="ProtNLM"/>
    </source>
</evidence>
<organism evidence="1 2">
    <name type="scientific">Cystobacter ferrugineus</name>
    <dbReference type="NCBI Taxonomy" id="83449"/>
    <lineage>
        <taxon>Bacteria</taxon>
        <taxon>Pseudomonadati</taxon>
        <taxon>Myxococcota</taxon>
        <taxon>Myxococcia</taxon>
        <taxon>Myxococcales</taxon>
        <taxon>Cystobacterineae</taxon>
        <taxon>Archangiaceae</taxon>
        <taxon>Cystobacter</taxon>
    </lineage>
</organism>
<comment type="caution">
    <text evidence="1">The sequence shown here is derived from an EMBL/GenBank/DDBJ whole genome shotgun (WGS) entry which is preliminary data.</text>
</comment>
<dbReference type="AlphaFoldDB" id="A0A1L9AUU0"/>